<gene>
    <name evidence="1" type="ORF">GCM10025778_33100</name>
</gene>
<organism evidence="1 2">
    <name type="scientific">Paeniglutamicibacter antarcticus</name>
    <dbReference type="NCBI Taxonomy" id="494023"/>
    <lineage>
        <taxon>Bacteria</taxon>
        <taxon>Bacillati</taxon>
        <taxon>Actinomycetota</taxon>
        <taxon>Actinomycetes</taxon>
        <taxon>Micrococcales</taxon>
        <taxon>Micrococcaceae</taxon>
        <taxon>Paeniglutamicibacter</taxon>
    </lineage>
</organism>
<dbReference type="EMBL" id="BAABLK010000089">
    <property type="protein sequence ID" value="GAA5228771.1"/>
    <property type="molecule type" value="Genomic_DNA"/>
</dbReference>
<keyword evidence="2" id="KW-1185">Reference proteome</keyword>
<dbReference type="Proteomes" id="UP001501257">
    <property type="component" value="Unassembled WGS sequence"/>
</dbReference>
<protein>
    <submittedName>
        <fullName evidence="1">Uncharacterized protein</fullName>
    </submittedName>
</protein>
<name>A0ABP9TPZ9_9MICC</name>
<proteinExistence type="predicted"/>
<accession>A0ABP9TPZ9</accession>
<comment type="caution">
    <text evidence="1">The sequence shown here is derived from an EMBL/GenBank/DDBJ whole genome shotgun (WGS) entry which is preliminary data.</text>
</comment>
<evidence type="ECO:0000313" key="2">
    <source>
        <dbReference type="Proteomes" id="UP001501257"/>
    </source>
</evidence>
<evidence type="ECO:0000313" key="1">
    <source>
        <dbReference type="EMBL" id="GAA5228771.1"/>
    </source>
</evidence>
<reference evidence="2" key="1">
    <citation type="journal article" date="2019" name="Int. J. Syst. Evol. Microbiol.">
        <title>The Global Catalogue of Microorganisms (GCM) 10K type strain sequencing project: providing services to taxonomists for standard genome sequencing and annotation.</title>
        <authorList>
            <consortium name="The Broad Institute Genomics Platform"/>
            <consortium name="The Broad Institute Genome Sequencing Center for Infectious Disease"/>
            <person name="Wu L."/>
            <person name="Ma J."/>
        </authorList>
    </citation>
    <scope>NUCLEOTIDE SEQUENCE [LARGE SCALE GENOMIC DNA]</scope>
    <source>
        <strain evidence="2">JCM 18952</strain>
    </source>
</reference>
<sequence>MRPFGVDVVRMKKSLITKNGVTMKKIFGSALAAMLFAGAVFVGSAVEAPQGNVDAASHSFSISKAASNNWPF</sequence>